<sequence>MTETLSTESLKTLVVQAMEDMKAQDISIIDVRGLTSVTDYMVIASGTSDRHVRSISQNVIDESKQQGLRPIGVEGQDSGEWILVDLGDVVAHVMLPRARAFYNLEKLWSAGGEGEAATHLQSV</sequence>
<evidence type="ECO:0000313" key="4">
    <source>
        <dbReference type="Proteomes" id="UP000218765"/>
    </source>
</evidence>
<name>A0A1Z4VQ92_9GAMM</name>
<comment type="subunit">
    <text evidence="2">Interacts with ribosomal protein uL14 (rplN).</text>
</comment>
<dbReference type="KEGG" id="ttc:FOKN1_0994"/>
<dbReference type="EMBL" id="AP018052">
    <property type="protein sequence ID" value="BAZ93394.1"/>
    <property type="molecule type" value="Genomic_DNA"/>
</dbReference>
<dbReference type="HAMAP" id="MF_01477">
    <property type="entry name" value="Iojap_RsfS"/>
    <property type="match status" value="1"/>
</dbReference>
<dbReference type="PANTHER" id="PTHR21043">
    <property type="entry name" value="IOJAP SUPERFAMILY ORTHOLOG"/>
    <property type="match status" value="1"/>
</dbReference>
<keyword evidence="2" id="KW-0678">Repressor</keyword>
<keyword evidence="2" id="KW-0963">Cytoplasm</keyword>
<protein>
    <recommendedName>
        <fullName evidence="2">Ribosomal silencing factor RsfS</fullName>
    </recommendedName>
</protein>
<keyword evidence="2" id="KW-0810">Translation regulation</keyword>
<proteinExistence type="inferred from homology"/>
<dbReference type="SUPFAM" id="SSF81301">
    <property type="entry name" value="Nucleotidyltransferase"/>
    <property type="match status" value="1"/>
</dbReference>
<dbReference type="PANTHER" id="PTHR21043:SF0">
    <property type="entry name" value="MITOCHONDRIAL ASSEMBLY OF RIBOSOMAL LARGE SUBUNIT PROTEIN 1"/>
    <property type="match status" value="1"/>
</dbReference>
<dbReference type="GO" id="GO:0042256">
    <property type="term" value="P:cytosolic ribosome assembly"/>
    <property type="evidence" value="ECO:0007669"/>
    <property type="project" value="UniProtKB-UniRule"/>
</dbReference>
<evidence type="ECO:0000256" key="2">
    <source>
        <dbReference type="HAMAP-Rule" id="MF_01477"/>
    </source>
</evidence>
<accession>A0A1Z4VQ92</accession>
<dbReference type="InterPro" id="IPR004394">
    <property type="entry name" value="Iojap/RsfS/C7orf30"/>
</dbReference>
<gene>
    <name evidence="2" type="primary">rsfS</name>
    <name evidence="3" type="ORF">FOKN1_0994</name>
</gene>
<dbReference type="GO" id="GO:0090071">
    <property type="term" value="P:negative regulation of ribosome biogenesis"/>
    <property type="evidence" value="ECO:0007669"/>
    <property type="project" value="UniProtKB-UniRule"/>
</dbReference>
<comment type="subcellular location">
    <subcellularLocation>
        <location evidence="2">Cytoplasm</location>
    </subcellularLocation>
</comment>
<dbReference type="GO" id="GO:0005737">
    <property type="term" value="C:cytoplasm"/>
    <property type="evidence" value="ECO:0007669"/>
    <property type="project" value="UniProtKB-SubCell"/>
</dbReference>
<comment type="function">
    <text evidence="2">Functions as a ribosomal silencing factor. Interacts with ribosomal protein uL14 (rplN), blocking formation of intersubunit bridge B8. Prevents association of the 30S and 50S ribosomal subunits and the formation of functional ribosomes, thus repressing translation.</text>
</comment>
<dbReference type="GO" id="GO:0043023">
    <property type="term" value="F:ribosomal large subunit binding"/>
    <property type="evidence" value="ECO:0007669"/>
    <property type="project" value="TreeGrafter"/>
</dbReference>
<organism evidence="3 4">
    <name type="scientific">Thiohalobacter thiocyanaticus</name>
    <dbReference type="NCBI Taxonomy" id="585455"/>
    <lineage>
        <taxon>Bacteria</taxon>
        <taxon>Pseudomonadati</taxon>
        <taxon>Pseudomonadota</taxon>
        <taxon>Gammaproteobacteria</taxon>
        <taxon>Thiohalobacterales</taxon>
        <taxon>Thiohalobacteraceae</taxon>
        <taxon>Thiohalobacter</taxon>
    </lineage>
</organism>
<comment type="similarity">
    <text evidence="1 2">Belongs to the Iojap/RsfS family.</text>
</comment>
<keyword evidence="4" id="KW-1185">Reference proteome</keyword>
<dbReference type="AlphaFoldDB" id="A0A1Z4VQ92"/>
<evidence type="ECO:0000313" key="3">
    <source>
        <dbReference type="EMBL" id="BAZ93394.1"/>
    </source>
</evidence>
<dbReference type="InterPro" id="IPR043519">
    <property type="entry name" value="NT_sf"/>
</dbReference>
<evidence type="ECO:0000256" key="1">
    <source>
        <dbReference type="ARBA" id="ARBA00010574"/>
    </source>
</evidence>
<dbReference type="Pfam" id="PF02410">
    <property type="entry name" value="RsfS"/>
    <property type="match status" value="1"/>
</dbReference>
<dbReference type="NCBIfam" id="TIGR00090">
    <property type="entry name" value="rsfS_iojap_ybeB"/>
    <property type="match status" value="1"/>
</dbReference>
<dbReference type="Proteomes" id="UP000218765">
    <property type="component" value="Chromosome"/>
</dbReference>
<dbReference type="GO" id="GO:0017148">
    <property type="term" value="P:negative regulation of translation"/>
    <property type="evidence" value="ECO:0007669"/>
    <property type="project" value="UniProtKB-UniRule"/>
</dbReference>
<dbReference type="Gene3D" id="3.30.460.10">
    <property type="entry name" value="Beta Polymerase, domain 2"/>
    <property type="match status" value="1"/>
</dbReference>
<reference evidence="3 4" key="1">
    <citation type="submission" date="2017-05" db="EMBL/GenBank/DDBJ databases">
        <title>Thiocyanate degradation by Thiohalobacter thiocyanaticus FOKN1.</title>
        <authorList>
            <person name="Oshiki M."/>
            <person name="Fukushima T."/>
            <person name="Kawano S."/>
            <person name="Nakagawa J."/>
        </authorList>
    </citation>
    <scope>NUCLEOTIDE SEQUENCE [LARGE SCALE GENOMIC DNA]</scope>
    <source>
        <strain evidence="3 4">FOKN1</strain>
    </source>
</reference>